<comment type="caution">
    <text evidence="5">The sequence shown here is derived from an EMBL/GenBank/DDBJ whole genome shotgun (WGS) entry which is preliminary data.</text>
</comment>
<evidence type="ECO:0000256" key="3">
    <source>
        <dbReference type="SAM" id="SignalP"/>
    </source>
</evidence>
<keyword evidence="3" id="KW-0732">Signal</keyword>
<evidence type="ECO:0000313" key="6">
    <source>
        <dbReference type="Proteomes" id="UP001142648"/>
    </source>
</evidence>
<feature type="signal peptide" evidence="3">
    <location>
        <begin position="1"/>
        <end position="23"/>
    </location>
</feature>
<dbReference type="RefSeq" id="WP_259961746.1">
    <property type="nucleotide sequence ID" value="NZ_JAOAMV010000003.1"/>
</dbReference>
<dbReference type="CDD" id="cd00920">
    <property type="entry name" value="Cupredoxin"/>
    <property type="match status" value="1"/>
</dbReference>
<keyword evidence="1" id="KW-0479">Metal-binding</keyword>
<organism evidence="5 6">
    <name type="scientific">Tsuneonella litorea</name>
    <dbReference type="NCBI Taxonomy" id="2976475"/>
    <lineage>
        <taxon>Bacteria</taxon>
        <taxon>Pseudomonadati</taxon>
        <taxon>Pseudomonadota</taxon>
        <taxon>Alphaproteobacteria</taxon>
        <taxon>Sphingomonadales</taxon>
        <taxon>Erythrobacteraceae</taxon>
        <taxon>Tsuneonella</taxon>
    </lineage>
</organism>
<dbReference type="AlphaFoldDB" id="A0A9X2W314"/>
<sequence length="132" mass="13603">MIPRSLAPLVALAAGFLASPAPSADPPGSTIAVELSNFAFAPATIELVHGRAYALQLTNTGSGGHNFAAPRFFAAAAVDPADRRSIRKGGIEVGKGATVTVRFTAPAAGHYDVRCTHFLHSTFGMKGEIVVS</sequence>
<evidence type="ECO:0000256" key="2">
    <source>
        <dbReference type="ARBA" id="ARBA00023008"/>
    </source>
</evidence>
<evidence type="ECO:0000256" key="1">
    <source>
        <dbReference type="ARBA" id="ARBA00022723"/>
    </source>
</evidence>
<proteinExistence type="predicted"/>
<keyword evidence="6" id="KW-1185">Reference proteome</keyword>
<dbReference type="Gene3D" id="2.60.40.420">
    <property type="entry name" value="Cupredoxins - blue copper proteins"/>
    <property type="match status" value="1"/>
</dbReference>
<dbReference type="EMBL" id="JAOAMV010000003">
    <property type="protein sequence ID" value="MCT2558881.1"/>
    <property type="molecule type" value="Genomic_DNA"/>
</dbReference>
<dbReference type="InterPro" id="IPR050845">
    <property type="entry name" value="Cu-binding_ET"/>
</dbReference>
<protein>
    <submittedName>
        <fullName evidence="5">Cupredoxin domain-containing protein</fullName>
    </submittedName>
</protein>
<dbReference type="SUPFAM" id="SSF49503">
    <property type="entry name" value="Cupredoxins"/>
    <property type="match status" value="1"/>
</dbReference>
<dbReference type="GO" id="GO:0046872">
    <property type="term" value="F:metal ion binding"/>
    <property type="evidence" value="ECO:0007669"/>
    <property type="project" value="UniProtKB-KW"/>
</dbReference>
<feature type="chain" id="PRO_5040903899" evidence="3">
    <location>
        <begin position="24"/>
        <end position="132"/>
    </location>
</feature>
<dbReference type="InterPro" id="IPR008972">
    <property type="entry name" value="Cupredoxin"/>
</dbReference>
<dbReference type="InterPro" id="IPR028096">
    <property type="entry name" value="EfeO_Cupredoxin"/>
</dbReference>
<accession>A0A9X2W314</accession>
<evidence type="ECO:0000313" key="5">
    <source>
        <dbReference type="EMBL" id="MCT2558881.1"/>
    </source>
</evidence>
<dbReference type="Proteomes" id="UP001142648">
    <property type="component" value="Unassembled WGS sequence"/>
</dbReference>
<reference evidence="5" key="1">
    <citation type="submission" date="2022-09" db="EMBL/GenBank/DDBJ databases">
        <title>The genome sequence of Tsuneonella sp. YG55.</title>
        <authorList>
            <person name="Liu Y."/>
        </authorList>
    </citation>
    <scope>NUCLEOTIDE SEQUENCE</scope>
    <source>
        <strain evidence="5">YG55</strain>
    </source>
</reference>
<name>A0A9X2W314_9SPHN</name>
<evidence type="ECO:0000259" key="4">
    <source>
        <dbReference type="Pfam" id="PF13473"/>
    </source>
</evidence>
<keyword evidence="2" id="KW-0186">Copper</keyword>
<dbReference type="PANTHER" id="PTHR38439">
    <property type="entry name" value="AURACYANIN-B"/>
    <property type="match status" value="1"/>
</dbReference>
<feature type="domain" description="EfeO-type cupredoxin-like" evidence="4">
    <location>
        <begin position="12"/>
        <end position="131"/>
    </location>
</feature>
<gene>
    <name evidence="5" type="ORF">N0B51_07800</name>
</gene>
<dbReference type="Pfam" id="PF13473">
    <property type="entry name" value="Cupredoxin_1"/>
    <property type="match status" value="1"/>
</dbReference>
<dbReference type="PANTHER" id="PTHR38439:SF3">
    <property type="entry name" value="COPPER-RESISTANT CUPROPROTEIN COPI"/>
    <property type="match status" value="1"/>
</dbReference>